<dbReference type="InterPro" id="IPR050950">
    <property type="entry name" value="HTH-type_LysR_regulators"/>
</dbReference>
<keyword evidence="2" id="KW-0805">Transcription regulation</keyword>
<evidence type="ECO:0000313" key="7">
    <source>
        <dbReference type="Proteomes" id="UP000243778"/>
    </source>
</evidence>
<keyword evidence="7" id="KW-1185">Reference proteome</keyword>
<dbReference type="AlphaFoldDB" id="A0A1H3FFM5"/>
<proteinExistence type="inferred from homology"/>
<name>A0A1H3FFM5_9PSED</name>
<dbReference type="STRING" id="1007099.SAMN05216287_4065"/>
<evidence type="ECO:0000259" key="5">
    <source>
        <dbReference type="PROSITE" id="PS50931"/>
    </source>
</evidence>
<dbReference type="CDD" id="cd08421">
    <property type="entry name" value="PBP2_LTTR_like_1"/>
    <property type="match status" value="1"/>
</dbReference>
<keyword evidence="3 6" id="KW-0238">DNA-binding</keyword>
<keyword evidence="4" id="KW-0804">Transcription</keyword>
<dbReference type="FunFam" id="1.10.10.10:FF:000001">
    <property type="entry name" value="LysR family transcriptional regulator"/>
    <property type="match status" value="1"/>
</dbReference>
<dbReference type="PANTHER" id="PTHR30419">
    <property type="entry name" value="HTH-TYPE TRANSCRIPTIONAL REGULATOR YBHD"/>
    <property type="match status" value="1"/>
</dbReference>
<dbReference type="InterPro" id="IPR000847">
    <property type="entry name" value="LysR_HTH_N"/>
</dbReference>
<dbReference type="Gene3D" id="1.10.10.10">
    <property type="entry name" value="Winged helix-like DNA-binding domain superfamily/Winged helix DNA-binding domain"/>
    <property type="match status" value="1"/>
</dbReference>
<dbReference type="Pfam" id="PF00126">
    <property type="entry name" value="HTH_1"/>
    <property type="match status" value="1"/>
</dbReference>
<dbReference type="SUPFAM" id="SSF46785">
    <property type="entry name" value="Winged helix' DNA-binding domain"/>
    <property type="match status" value="1"/>
</dbReference>
<dbReference type="RefSeq" id="WP_090231470.1">
    <property type="nucleotide sequence ID" value="NZ_FNNU01000007.1"/>
</dbReference>
<dbReference type="GO" id="GO:0005829">
    <property type="term" value="C:cytosol"/>
    <property type="evidence" value="ECO:0007669"/>
    <property type="project" value="TreeGrafter"/>
</dbReference>
<dbReference type="GO" id="GO:0003677">
    <property type="term" value="F:DNA binding"/>
    <property type="evidence" value="ECO:0007669"/>
    <property type="project" value="UniProtKB-KW"/>
</dbReference>
<dbReference type="PANTHER" id="PTHR30419:SF2">
    <property type="entry name" value="LYSR FAMILY TRANSCRIPTIONAL REGULATOR"/>
    <property type="match status" value="1"/>
</dbReference>
<dbReference type="Pfam" id="PF03466">
    <property type="entry name" value="LysR_substrate"/>
    <property type="match status" value="1"/>
</dbReference>
<evidence type="ECO:0000256" key="3">
    <source>
        <dbReference type="ARBA" id="ARBA00023125"/>
    </source>
</evidence>
<sequence>MRRIDFVTLRLFVSIADERSLTRAAEREHLALAAVSKRISDLENQLGSALLYRQPKGVELTPAGHALLHHAHTLLDDLQQMSADLSEFSLGVKGHVRIHANTSAVIEFLPEDLSRFARAHPEVKIDLEERVSSETVRAVREGLADIGIFAGHVQADELQVFSYRHDQLALVTPRDHPLAGLRDVALRDAIGYDFIGLQQDSSLHGLLQRTAHQLGRPLRMRIQVRSFEAISRMIQTGMGVGVLPEAAVRDLLPALDVAVIPLTDPWARRELKVGVRSLERLSVTARQMLEHLLADAPGSSRAAASADDRGQSAR</sequence>
<evidence type="ECO:0000256" key="2">
    <source>
        <dbReference type="ARBA" id="ARBA00023015"/>
    </source>
</evidence>
<feature type="domain" description="HTH lysR-type" evidence="5">
    <location>
        <begin position="4"/>
        <end position="61"/>
    </location>
</feature>
<dbReference type="GO" id="GO:0003700">
    <property type="term" value="F:DNA-binding transcription factor activity"/>
    <property type="evidence" value="ECO:0007669"/>
    <property type="project" value="InterPro"/>
</dbReference>
<dbReference type="InterPro" id="IPR036390">
    <property type="entry name" value="WH_DNA-bd_sf"/>
</dbReference>
<protein>
    <submittedName>
        <fullName evidence="6">DNA-binding transcriptional regulator, LysR family</fullName>
    </submittedName>
</protein>
<dbReference type="SUPFAM" id="SSF53850">
    <property type="entry name" value="Periplasmic binding protein-like II"/>
    <property type="match status" value="1"/>
</dbReference>
<dbReference type="InterPro" id="IPR005119">
    <property type="entry name" value="LysR_subst-bd"/>
</dbReference>
<dbReference type="EMBL" id="FNNU01000007">
    <property type="protein sequence ID" value="SDX89842.1"/>
    <property type="molecule type" value="Genomic_DNA"/>
</dbReference>
<dbReference type="OrthoDB" id="9785974at2"/>
<accession>A0A1H3FFM5</accession>
<dbReference type="Proteomes" id="UP000243778">
    <property type="component" value="Unassembled WGS sequence"/>
</dbReference>
<evidence type="ECO:0000313" key="6">
    <source>
        <dbReference type="EMBL" id="SDX89842.1"/>
    </source>
</evidence>
<evidence type="ECO:0000256" key="1">
    <source>
        <dbReference type="ARBA" id="ARBA00009437"/>
    </source>
</evidence>
<comment type="similarity">
    <text evidence="1">Belongs to the LysR transcriptional regulatory family.</text>
</comment>
<dbReference type="PROSITE" id="PS50931">
    <property type="entry name" value="HTH_LYSR"/>
    <property type="match status" value="1"/>
</dbReference>
<dbReference type="InterPro" id="IPR036388">
    <property type="entry name" value="WH-like_DNA-bd_sf"/>
</dbReference>
<gene>
    <name evidence="6" type="ORF">SAMN05216287_4065</name>
</gene>
<organism evidence="6 7">
    <name type="scientific">Pseudomonas kuykendallii</name>
    <dbReference type="NCBI Taxonomy" id="1007099"/>
    <lineage>
        <taxon>Bacteria</taxon>
        <taxon>Pseudomonadati</taxon>
        <taxon>Pseudomonadota</taxon>
        <taxon>Gammaproteobacteria</taxon>
        <taxon>Pseudomonadales</taxon>
        <taxon>Pseudomonadaceae</taxon>
        <taxon>Pseudomonas</taxon>
    </lineage>
</organism>
<reference evidence="7" key="1">
    <citation type="submission" date="2016-10" db="EMBL/GenBank/DDBJ databases">
        <authorList>
            <person name="Varghese N."/>
            <person name="Submissions S."/>
        </authorList>
    </citation>
    <scope>NUCLEOTIDE SEQUENCE [LARGE SCALE GENOMIC DNA]</scope>
    <source>
        <strain evidence="7">NRRL B-59562</strain>
    </source>
</reference>
<evidence type="ECO:0000256" key="4">
    <source>
        <dbReference type="ARBA" id="ARBA00023163"/>
    </source>
</evidence>
<dbReference type="Gene3D" id="3.40.190.290">
    <property type="match status" value="1"/>
</dbReference>